<comment type="caution">
    <text evidence="1">The sequence shown here is derived from an EMBL/GenBank/DDBJ whole genome shotgun (WGS) entry which is preliminary data.</text>
</comment>
<evidence type="ECO:0000313" key="2">
    <source>
        <dbReference type="Proteomes" id="UP001229421"/>
    </source>
</evidence>
<dbReference type="AlphaFoldDB" id="A0AAD8NUF1"/>
<name>A0AAD8NUF1_TARER</name>
<dbReference type="EMBL" id="JAUHHV010000006">
    <property type="protein sequence ID" value="KAK1421397.1"/>
    <property type="molecule type" value="Genomic_DNA"/>
</dbReference>
<dbReference type="Proteomes" id="UP001229421">
    <property type="component" value="Unassembled WGS sequence"/>
</dbReference>
<sequence>MGSALRCGAETCVALSVSDCLRLALFYSGDFFLSSLVIGGVKDNQQCVMRRLRLRFGTGEQLAKHMIANIKA</sequence>
<keyword evidence="2" id="KW-1185">Reference proteome</keyword>
<reference evidence="1" key="1">
    <citation type="journal article" date="2023" name="bioRxiv">
        <title>Improved chromosome-level genome assembly for marigold (Tagetes erecta).</title>
        <authorList>
            <person name="Jiang F."/>
            <person name="Yuan L."/>
            <person name="Wang S."/>
            <person name="Wang H."/>
            <person name="Xu D."/>
            <person name="Wang A."/>
            <person name="Fan W."/>
        </authorList>
    </citation>
    <scope>NUCLEOTIDE SEQUENCE</scope>
    <source>
        <strain evidence="1">WSJ</strain>
        <tissue evidence="1">Leaf</tissue>
    </source>
</reference>
<gene>
    <name evidence="1" type="ORF">QVD17_23701</name>
</gene>
<evidence type="ECO:0000313" key="1">
    <source>
        <dbReference type="EMBL" id="KAK1421397.1"/>
    </source>
</evidence>
<protein>
    <submittedName>
        <fullName evidence="1">Uncharacterized protein</fullName>
    </submittedName>
</protein>
<organism evidence="1 2">
    <name type="scientific">Tagetes erecta</name>
    <name type="common">African marigold</name>
    <dbReference type="NCBI Taxonomy" id="13708"/>
    <lineage>
        <taxon>Eukaryota</taxon>
        <taxon>Viridiplantae</taxon>
        <taxon>Streptophyta</taxon>
        <taxon>Embryophyta</taxon>
        <taxon>Tracheophyta</taxon>
        <taxon>Spermatophyta</taxon>
        <taxon>Magnoliopsida</taxon>
        <taxon>eudicotyledons</taxon>
        <taxon>Gunneridae</taxon>
        <taxon>Pentapetalae</taxon>
        <taxon>asterids</taxon>
        <taxon>campanulids</taxon>
        <taxon>Asterales</taxon>
        <taxon>Asteraceae</taxon>
        <taxon>Asteroideae</taxon>
        <taxon>Heliantheae alliance</taxon>
        <taxon>Tageteae</taxon>
        <taxon>Tagetes</taxon>
    </lineage>
</organism>
<accession>A0AAD8NUF1</accession>
<proteinExistence type="predicted"/>